<keyword evidence="5 7" id="KW-0687">Ribonucleoprotein</keyword>
<dbReference type="PANTHER" id="PTHR13691">
    <property type="entry name" value="RIBOSOMAL PROTEIN L2"/>
    <property type="match status" value="1"/>
</dbReference>
<feature type="domain" description="Large ribosomal subunit protein uL2 RNA-binding" evidence="10">
    <location>
        <begin position="42"/>
        <end position="118"/>
    </location>
</feature>
<dbReference type="FunFam" id="2.30.30.30:FF:000001">
    <property type="entry name" value="50S ribosomal protein L2"/>
    <property type="match status" value="1"/>
</dbReference>
<dbReference type="Gene3D" id="4.10.950.10">
    <property type="entry name" value="Ribosomal protein L2, domain 3"/>
    <property type="match status" value="1"/>
</dbReference>
<dbReference type="SMART" id="SM01383">
    <property type="entry name" value="Ribosomal_L2"/>
    <property type="match status" value="1"/>
</dbReference>
<reference evidence="11 12" key="1">
    <citation type="journal article" date="2014" name="Mol. Plant Microbe Interact.">
        <title>The complete genome sequence of Candidatus Liberibacter americanus, associated with citrus Huanglongbing.</title>
        <authorList>
            <person name="Wulff N.A."/>
            <person name="Zhang S."/>
            <person name="Setubal J.C."/>
            <person name="Almeida N.F."/>
            <person name="Martins E.C."/>
            <person name="Harakava R."/>
            <person name="Kumar D."/>
            <person name="Rangel L.T."/>
            <person name="Foissac X."/>
            <person name="Bove J."/>
            <person name="Gabriel D.W."/>
        </authorList>
    </citation>
    <scope>NUCLEOTIDE SEQUENCE [LARGE SCALE GENOMIC DNA]</scope>
    <source>
        <strain evidence="11 12">Sao Paulo</strain>
    </source>
</reference>
<dbReference type="Pfam" id="PF03947">
    <property type="entry name" value="Ribosomal_L2_C"/>
    <property type="match status" value="1"/>
</dbReference>
<name>U6B977_9HYPH</name>
<dbReference type="InterPro" id="IPR002171">
    <property type="entry name" value="Ribosomal_uL2"/>
</dbReference>
<evidence type="ECO:0000256" key="7">
    <source>
        <dbReference type="HAMAP-Rule" id="MF_01320"/>
    </source>
</evidence>
<dbReference type="FunFam" id="4.10.950.10:FF:000001">
    <property type="entry name" value="50S ribosomal protein L2"/>
    <property type="match status" value="1"/>
</dbReference>
<dbReference type="AlphaFoldDB" id="U6B977"/>
<proteinExistence type="inferred from homology"/>
<dbReference type="PATRIC" id="fig|1261131.3.peg.900"/>
<dbReference type="InterPro" id="IPR005880">
    <property type="entry name" value="Ribosomal_uL2_bac/org-type"/>
</dbReference>
<dbReference type="SMART" id="SM01382">
    <property type="entry name" value="Ribosomal_L2_C"/>
    <property type="match status" value="1"/>
</dbReference>
<dbReference type="InterPro" id="IPR022666">
    <property type="entry name" value="Ribosomal_uL2_RNA-bd_dom"/>
</dbReference>
<feature type="domain" description="Large ribosomal subunit protein uL2 C-terminal" evidence="9">
    <location>
        <begin position="125"/>
        <end position="253"/>
    </location>
</feature>
<dbReference type="InterPro" id="IPR014722">
    <property type="entry name" value="Rib_uL2_dom2"/>
</dbReference>
<dbReference type="PROSITE" id="PS00467">
    <property type="entry name" value="RIBOSOMAL_L2"/>
    <property type="match status" value="1"/>
</dbReference>
<dbReference type="GO" id="GO:0019843">
    <property type="term" value="F:rRNA binding"/>
    <property type="evidence" value="ECO:0007669"/>
    <property type="project" value="UniProtKB-UniRule"/>
</dbReference>
<dbReference type="GO" id="GO:0003735">
    <property type="term" value="F:structural constituent of ribosome"/>
    <property type="evidence" value="ECO:0007669"/>
    <property type="project" value="InterPro"/>
</dbReference>
<comment type="similarity">
    <text evidence="1 7">Belongs to the universal ribosomal protein uL2 family.</text>
</comment>
<dbReference type="eggNOG" id="COG0090">
    <property type="taxonomic scope" value="Bacteria"/>
</dbReference>
<sequence length="278" mass="30620">MALKSFNPVTSSRRQLVTVSRDGLHRGKPFKPLTRGLCSKGGRNNVGRITARFRGGGCKNSYRMIDFKRRNYDVEGTVERLEYDPNRTAFIALISYSESVFSYILAPQRLSVGDKVVSSSNAVDIKPGNAMPLRFIPVGTMVHNVEMKPGKGGQVSRSAGSYAQVVDRDRNRALLLFSSGERRLVQSSCMASIGSVSNQDHVNINDSKAGRSRWRGFRPHVRGVAMNPVDHPLGGGEGKTSGGRNPCTPWGKPTKGKKTRSNRSTDVFIVRSRHKSKK</sequence>
<evidence type="ECO:0000313" key="11">
    <source>
        <dbReference type="EMBL" id="AHA28272.1"/>
    </source>
</evidence>
<evidence type="ECO:0000256" key="5">
    <source>
        <dbReference type="ARBA" id="ARBA00023274"/>
    </source>
</evidence>
<evidence type="ECO:0000256" key="6">
    <source>
        <dbReference type="ARBA" id="ARBA00035242"/>
    </source>
</evidence>
<keyword evidence="3 7" id="KW-0694">RNA-binding</keyword>
<accession>U6B977</accession>
<dbReference type="SUPFAM" id="SSF50249">
    <property type="entry name" value="Nucleic acid-binding proteins"/>
    <property type="match status" value="1"/>
</dbReference>
<dbReference type="EMBL" id="CP006604">
    <property type="protein sequence ID" value="AHA28272.1"/>
    <property type="molecule type" value="Genomic_DNA"/>
</dbReference>
<evidence type="ECO:0000256" key="3">
    <source>
        <dbReference type="ARBA" id="ARBA00022884"/>
    </source>
</evidence>
<dbReference type="SUPFAM" id="SSF50104">
    <property type="entry name" value="Translation proteins SH3-like domain"/>
    <property type="match status" value="1"/>
</dbReference>
<dbReference type="InterPro" id="IPR022669">
    <property type="entry name" value="Ribosomal_uL2_C"/>
</dbReference>
<comment type="function">
    <text evidence="7">One of the primary rRNA binding proteins. Required for association of the 30S and 50S subunits to form the 70S ribosome, for tRNA binding and peptide bond formation. It has been suggested to have peptidyltransferase activity; this is somewhat controversial. Makes several contacts with the 16S rRNA in the 70S ribosome.</text>
</comment>
<keyword evidence="2 7" id="KW-0699">rRNA-binding</keyword>
<dbReference type="HAMAP" id="MF_01320_B">
    <property type="entry name" value="Ribosomal_uL2_B"/>
    <property type="match status" value="1"/>
</dbReference>
<organism evidence="11 12">
    <name type="scientific">Candidatus Liberibacter americanus str. Sao Paulo</name>
    <dbReference type="NCBI Taxonomy" id="1261131"/>
    <lineage>
        <taxon>Bacteria</taxon>
        <taxon>Pseudomonadati</taxon>
        <taxon>Pseudomonadota</taxon>
        <taxon>Alphaproteobacteria</taxon>
        <taxon>Hyphomicrobiales</taxon>
        <taxon>Rhizobiaceae</taxon>
        <taxon>Liberibacter</taxon>
    </lineage>
</organism>
<dbReference type="STRING" id="1261131.lam_940"/>
<evidence type="ECO:0000256" key="8">
    <source>
        <dbReference type="SAM" id="MobiDB-lite"/>
    </source>
</evidence>
<dbReference type="GO" id="GO:0015934">
    <property type="term" value="C:large ribosomal subunit"/>
    <property type="evidence" value="ECO:0007669"/>
    <property type="project" value="InterPro"/>
</dbReference>
<dbReference type="InterPro" id="IPR022671">
    <property type="entry name" value="Ribosomal_uL2_CS"/>
</dbReference>
<evidence type="ECO:0000259" key="9">
    <source>
        <dbReference type="SMART" id="SM01382"/>
    </source>
</evidence>
<dbReference type="PANTHER" id="PTHR13691:SF5">
    <property type="entry name" value="LARGE RIBOSOMAL SUBUNIT PROTEIN UL2M"/>
    <property type="match status" value="1"/>
</dbReference>
<dbReference type="KEGG" id="lar:lam_940"/>
<dbReference type="Pfam" id="PF00181">
    <property type="entry name" value="Ribosomal_L2_N"/>
    <property type="match status" value="1"/>
</dbReference>
<evidence type="ECO:0000256" key="2">
    <source>
        <dbReference type="ARBA" id="ARBA00022730"/>
    </source>
</evidence>
<dbReference type="InterPro" id="IPR008991">
    <property type="entry name" value="Translation_prot_SH3-like_sf"/>
</dbReference>
<keyword evidence="4 7" id="KW-0689">Ribosomal protein</keyword>
<gene>
    <name evidence="7 11" type="primary">rplB</name>
    <name evidence="11" type="ORF">lam_940</name>
</gene>
<dbReference type="InterPro" id="IPR012340">
    <property type="entry name" value="NA-bd_OB-fold"/>
</dbReference>
<dbReference type="Proteomes" id="UP000017862">
    <property type="component" value="Chromosome"/>
</dbReference>
<dbReference type="PIRSF" id="PIRSF002158">
    <property type="entry name" value="Ribosomal_L2"/>
    <property type="match status" value="1"/>
</dbReference>
<evidence type="ECO:0000259" key="10">
    <source>
        <dbReference type="SMART" id="SM01383"/>
    </source>
</evidence>
<dbReference type="HOGENOM" id="CLU_036235_2_1_5"/>
<dbReference type="Gene3D" id="2.40.50.140">
    <property type="entry name" value="Nucleic acid-binding proteins"/>
    <property type="match status" value="1"/>
</dbReference>
<protein>
    <recommendedName>
        <fullName evidence="6 7">Large ribosomal subunit protein uL2</fullName>
    </recommendedName>
</protein>
<dbReference type="GO" id="GO:0002181">
    <property type="term" value="P:cytoplasmic translation"/>
    <property type="evidence" value="ECO:0007669"/>
    <property type="project" value="TreeGrafter"/>
</dbReference>
<keyword evidence="12" id="KW-1185">Reference proteome</keyword>
<dbReference type="GO" id="GO:0016740">
    <property type="term" value="F:transferase activity"/>
    <property type="evidence" value="ECO:0007669"/>
    <property type="project" value="InterPro"/>
</dbReference>
<dbReference type="NCBIfam" id="TIGR01171">
    <property type="entry name" value="rplB_bact"/>
    <property type="match status" value="1"/>
</dbReference>
<dbReference type="Gene3D" id="2.30.30.30">
    <property type="match status" value="1"/>
</dbReference>
<evidence type="ECO:0000256" key="1">
    <source>
        <dbReference type="ARBA" id="ARBA00005636"/>
    </source>
</evidence>
<evidence type="ECO:0000313" key="12">
    <source>
        <dbReference type="Proteomes" id="UP000017862"/>
    </source>
</evidence>
<dbReference type="InterPro" id="IPR014726">
    <property type="entry name" value="Ribosomal_uL2_dom3"/>
</dbReference>
<comment type="subunit">
    <text evidence="7">Part of the 50S ribosomal subunit. Forms a bridge to the 30S subunit in the 70S ribosome.</text>
</comment>
<evidence type="ECO:0000256" key="4">
    <source>
        <dbReference type="ARBA" id="ARBA00022980"/>
    </source>
</evidence>
<feature type="region of interest" description="Disordered" evidence="8">
    <location>
        <begin position="225"/>
        <end position="278"/>
    </location>
</feature>
<dbReference type="RefSeq" id="WP_007557027.1">
    <property type="nucleotide sequence ID" value="NC_022793.1"/>
</dbReference>